<evidence type="ECO:0000313" key="3">
    <source>
        <dbReference type="Proteomes" id="UP001303473"/>
    </source>
</evidence>
<organism evidence="2 3">
    <name type="scientific">Diplogelasinospora grovesii</name>
    <dbReference type="NCBI Taxonomy" id="303347"/>
    <lineage>
        <taxon>Eukaryota</taxon>
        <taxon>Fungi</taxon>
        <taxon>Dikarya</taxon>
        <taxon>Ascomycota</taxon>
        <taxon>Pezizomycotina</taxon>
        <taxon>Sordariomycetes</taxon>
        <taxon>Sordariomycetidae</taxon>
        <taxon>Sordariales</taxon>
        <taxon>Diplogelasinosporaceae</taxon>
        <taxon>Diplogelasinospora</taxon>
    </lineage>
</organism>
<proteinExistence type="predicted"/>
<evidence type="ECO:0000313" key="2">
    <source>
        <dbReference type="EMBL" id="KAK3934131.1"/>
    </source>
</evidence>
<keyword evidence="3" id="KW-1185">Reference proteome</keyword>
<dbReference type="EMBL" id="MU854024">
    <property type="protein sequence ID" value="KAK3934131.1"/>
    <property type="molecule type" value="Genomic_DNA"/>
</dbReference>
<dbReference type="AlphaFoldDB" id="A0AAN6RZF4"/>
<dbReference type="Proteomes" id="UP001303473">
    <property type="component" value="Unassembled WGS sequence"/>
</dbReference>
<feature type="compositionally biased region" description="Polar residues" evidence="1">
    <location>
        <begin position="13"/>
        <end position="29"/>
    </location>
</feature>
<protein>
    <submittedName>
        <fullName evidence="2">Uncharacterized protein</fullName>
    </submittedName>
</protein>
<gene>
    <name evidence="2" type="ORF">QBC46DRAFT_462783</name>
</gene>
<evidence type="ECO:0000256" key="1">
    <source>
        <dbReference type="SAM" id="MobiDB-lite"/>
    </source>
</evidence>
<accession>A0AAN6RZF4</accession>
<sequence>MLTDDTTRAGISPATTAPAQRPEQTALPTSSCREIISAMQALVPTLIPDKPIFATFHDGQVHDPLGGGSYAFQNDIIGPVVSALMNDEALLNGNGEKRALNTSGARLPTRPIHPCRSTAQQLASRWHACRIRDRMHVLAANAGRKPPPVSVEMTFVDTAPVKGQGVEIGGIQYQRSYRENPGAFYSHLGDYQEVLHLLSACQNENNVSPSAAAAHDATITFHCPHHGPHTICVSNPADVARLEANAPLRNLIRSMSHLLDASAHHVRITGADYAGMYQEAFLYRPLAAWAAATGMAAGRTPHILYSPLIVDWSSAKLSKSLYVREGGYKAMKLLGTDGLCSLAELKRQFNGNGAEGLKAIWEEVEKWVKDPKKLFRTFSVEYLQRIIMKE</sequence>
<name>A0AAN6RZF4_9PEZI</name>
<feature type="region of interest" description="Disordered" evidence="1">
    <location>
        <begin position="1"/>
        <end position="29"/>
    </location>
</feature>
<comment type="caution">
    <text evidence="2">The sequence shown here is derived from an EMBL/GenBank/DDBJ whole genome shotgun (WGS) entry which is preliminary data.</text>
</comment>
<reference evidence="3" key="1">
    <citation type="journal article" date="2023" name="Mol. Phylogenet. Evol.">
        <title>Genome-scale phylogeny and comparative genomics of the fungal order Sordariales.</title>
        <authorList>
            <person name="Hensen N."/>
            <person name="Bonometti L."/>
            <person name="Westerberg I."/>
            <person name="Brannstrom I.O."/>
            <person name="Guillou S."/>
            <person name="Cros-Aarteil S."/>
            <person name="Calhoun S."/>
            <person name="Haridas S."/>
            <person name="Kuo A."/>
            <person name="Mondo S."/>
            <person name="Pangilinan J."/>
            <person name="Riley R."/>
            <person name="LaButti K."/>
            <person name="Andreopoulos B."/>
            <person name="Lipzen A."/>
            <person name="Chen C."/>
            <person name="Yan M."/>
            <person name="Daum C."/>
            <person name="Ng V."/>
            <person name="Clum A."/>
            <person name="Steindorff A."/>
            <person name="Ohm R.A."/>
            <person name="Martin F."/>
            <person name="Silar P."/>
            <person name="Natvig D.O."/>
            <person name="Lalanne C."/>
            <person name="Gautier V."/>
            <person name="Ament-Velasquez S.L."/>
            <person name="Kruys A."/>
            <person name="Hutchinson M.I."/>
            <person name="Powell A.J."/>
            <person name="Barry K."/>
            <person name="Miller A.N."/>
            <person name="Grigoriev I.V."/>
            <person name="Debuchy R."/>
            <person name="Gladieux P."/>
            <person name="Hiltunen Thoren M."/>
            <person name="Johannesson H."/>
        </authorList>
    </citation>
    <scope>NUCLEOTIDE SEQUENCE [LARGE SCALE GENOMIC DNA]</scope>
    <source>
        <strain evidence="3">CBS 340.73</strain>
    </source>
</reference>